<evidence type="ECO:0000313" key="3">
    <source>
        <dbReference type="Proteomes" id="UP000275267"/>
    </source>
</evidence>
<keyword evidence="3" id="KW-1185">Reference proteome</keyword>
<dbReference type="EMBL" id="PQIB02000014">
    <property type="protein sequence ID" value="RLM70038.1"/>
    <property type="molecule type" value="Genomic_DNA"/>
</dbReference>
<reference evidence="3" key="1">
    <citation type="journal article" date="2019" name="Nat. Commun.">
        <title>The genome of broomcorn millet.</title>
        <authorList>
            <person name="Zou C."/>
            <person name="Miki D."/>
            <person name="Li D."/>
            <person name="Tang Q."/>
            <person name="Xiao L."/>
            <person name="Rajput S."/>
            <person name="Deng P."/>
            <person name="Jia W."/>
            <person name="Huang R."/>
            <person name="Zhang M."/>
            <person name="Sun Y."/>
            <person name="Hu J."/>
            <person name="Fu X."/>
            <person name="Schnable P.S."/>
            <person name="Li F."/>
            <person name="Zhang H."/>
            <person name="Feng B."/>
            <person name="Zhu X."/>
            <person name="Liu R."/>
            <person name="Schnable J.C."/>
            <person name="Zhu J.-K."/>
            <person name="Zhang H."/>
        </authorList>
    </citation>
    <scope>NUCLEOTIDE SEQUENCE [LARGE SCALE GENOMIC DNA]</scope>
</reference>
<feature type="region of interest" description="Disordered" evidence="1">
    <location>
        <begin position="1"/>
        <end position="68"/>
    </location>
</feature>
<feature type="compositionally biased region" description="Pro residues" evidence="1">
    <location>
        <begin position="1"/>
        <end position="12"/>
    </location>
</feature>
<dbReference type="AlphaFoldDB" id="A0A3L6Q279"/>
<sequence length="146" mass="15634">MASPPAPAPAPAPRRRLQGPRGPRPAPARRRAGWAAGASPCSCSPRGLQGRRAPRRRTAGAAGASPCSCSCTRPTAAAVHPCSLVLPRPRRHAFGGPSRQLCGGARATGVLLVQRDIDFLRRYILSRPDYLSCTVAVGFLRQRRHW</sequence>
<evidence type="ECO:0000256" key="1">
    <source>
        <dbReference type="SAM" id="MobiDB-lite"/>
    </source>
</evidence>
<name>A0A3L6Q279_PANMI</name>
<evidence type="ECO:0000313" key="2">
    <source>
        <dbReference type="EMBL" id="RLM70038.1"/>
    </source>
</evidence>
<proteinExistence type="predicted"/>
<comment type="caution">
    <text evidence="2">The sequence shown here is derived from an EMBL/GenBank/DDBJ whole genome shotgun (WGS) entry which is preliminary data.</text>
</comment>
<organism evidence="2 3">
    <name type="scientific">Panicum miliaceum</name>
    <name type="common">Proso millet</name>
    <name type="synonym">Broomcorn millet</name>
    <dbReference type="NCBI Taxonomy" id="4540"/>
    <lineage>
        <taxon>Eukaryota</taxon>
        <taxon>Viridiplantae</taxon>
        <taxon>Streptophyta</taxon>
        <taxon>Embryophyta</taxon>
        <taxon>Tracheophyta</taxon>
        <taxon>Spermatophyta</taxon>
        <taxon>Magnoliopsida</taxon>
        <taxon>Liliopsida</taxon>
        <taxon>Poales</taxon>
        <taxon>Poaceae</taxon>
        <taxon>PACMAD clade</taxon>
        <taxon>Panicoideae</taxon>
        <taxon>Panicodae</taxon>
        <taxon>Paniceae</taxon>
        <taxon>Panicinae</taxon>
        <taxon>Panicum</taxon>
        <taxon>Panicum sect. Panicum</taxon>
    </lineage>
</organism>
<feature type="compositionally biased region" description="Low complexity" evidence="1">
    <location>
        <begin position="33"/>
        <end position="51"/>
    </location>
</feature>
<protein>
    <submittedName>
        <fullName evidence="2">Uncharacterized protein</fullName>
    </submittedName>
</protein>
<dbReference type="Proteomes" id="UP000275267">
    <property type="component" value="Unassembled WGS sequence"/>
</dbReference>
<accession>A0A3L6Q279</accession>
<gene>
    <name evidence="2" type="ORF">C2845_PM17G04610</name>
</gene>